<protein>
    <submittedName>
        <fullName evidence="1">Uncharacterized protein</fullName>
    </submittedName>
</protein>
<proteinExistence type="predicted"/>
<evidence type="ECO:0000313" key="1">
    <source>
        <dbReference type="EMBL" id="VEL10769.1"/>
    </source>
</evidence>
<dbReference type="AlphaFoldDB" id="A0A3S5B1S4"/>
<dbReference type="EMBL" id="CAAALY010009888">
    <property type="protein sequence ID" value="VEL10769.1"/>
    <property type="molecule type" value="Genomic_DNA"/>
</dbReference>
<dbReference type="Proteomes" id="UP000784294">
    <property type="component" value="Unassembled WGS sequence"/>
</dbReference>
<sequence length="134" mass="14740">MLYRIVEADAGRLQSRSEYKTIQTSPKPNCAAGIVDEIKRNLVITIQPVACVPFGVTAQTRTSRRKRVGLLDGVSDDCQPACSWAYHSCPSCNWEESGEKCHNSPCDTADFMMEPGTSTASDLTSQQIYRISCS</sequence>
<accession>A0A3S5B1S4</accession>
<organism evidence="1 2">
    <name type="scientific">Protopolystoma xenopodis</name>
    <dbReference type="NCBI Taxonomy" id="117903"/>
    <lineage>
        <taxon>Eukaryota</taxon>
        <taxon>Metazoa</taxon>
        <taxon>Spiralia</taxon>
        <taxon>Lophotrochozoa</taxon>
        <taxon>Platyhelminthes</taxon>
        <taxon>Monogenea</taxon>
        <taxon>Polyopisthocotylea</taxon>
        <taxon>Polystomatidea</taxon>
        <taxon>Polystomatidae</taxon>
        <taxon>Protopolystoma</taxon>
    </lineage>
</organism>
<gene>
    <name evidence="1" type="ORF">PXEA_LOCUS4209</name>
</gene>
<evidence type="ECO:0000313" key="2">
    <source>
        <dbReference type="Proteomes" id="UP000784294"/>
    </source>
</evidence>
<keyword evidence="2" id="KW-1185">Reference proteome</keyword>
<comment type="caution">
    <text evidence="1">The sequence shown here is derived from an EMBL/GenBank/DDBJ whole genome shotgun (WGS) entry which is preliminary data.</text>
</comment>
<name>A0A3S5B1S4_9PLAT</name>
<reference evidence="1" key="1">
    <citation type="submission" date="2018-11" db="EMBL/GenBank/DDBJ databases">
        <authorList>
            <consortium name="Pathogen Informatics"/>
        </authorList>
    </citation>
    <scope>NUCLEOTIDE SEQUENCE</scope>
</reference>